<dbReference type="SUPFAM" id="SSF51215">
    <property type="entry name" value="Regulatory protein AraC"/>
    <property type="match status" value="1"/>
</dbReference>
<evidence type="ECO:0000256" key="1">
    <source>
        <dbReference type="ARBA" id="ARBA00023015"/>
    </source>
</evidence>
<keyword evidence="2" id="KW-0238">DNA-binding</keyword>
<comment type="caution">
    <text evidence="5">The sequence shown here is derived from an EMBL/GenBank/DDBJ whole genome shotgun (WGS) entry which is preliminary data.</text>
</comment>
<accession>A0A9D2II11</accession>
<keyword evidence="1" id="KW-0805">Transcription regulation</keyword>
<dbReference type="Pfam" id="PF02311">
    <property type="entry name" value="AraC_binding"/>
    <property type="match status" value="1"/>
</dbReference>
<dbReference type="AlphaFoldDB" id="A0A9D2II11"/>
<dbReference type="SMART" id="SM00342">
    <property type="entry name" value="HTH_ARAC"/>
    <property type="match status" value="1"/>
</dbReference>
<dbReference type="Pfam" id="PF12833">
    <property type="entry name" value="HTH_18"/>
    <property type="match status" value="1"/>
</dbReference>
<dbReference type="PROSITE" id="PS01124">
    <property type="entry name" value="HTH_ARAC_FAMILY_2"/>
    <property type="match status" value="1"/>
</dbReference>
<dbReference type="SUPFAM" id="SSF46689">
    <property type="entry name" value="Homeodomain-like"/>
    <property type="match status" value="1"/>
</dbReference>
<evidence type="ECO:0000256" key="2">
    <source>
        <dbReference type="ARBA" id="ARBA00023125"/>
    </source>
</evidence>
<dbReference type="Gene3D" id="1.10.10.60">
    <property type="entry name" value="Homeodomain-like"/>
    <property type="match status" value="2"/>
</dbReference>
<organism evidence="5 6">
    <name type="scientific">Candidatus Borkfalkia avicola</name>
    <dbReference type="NCBI Taxonomy" id="2838503"/>
    <lineage>
        <taxon>Bacteria</taxon>
        <taxon>Bacillati</taxon>
        <taxon>Bacillota</taxon>
        <taxon>Clostridia</taxon>
        <taxon>Christensenellales</taxon>
        <taxon>Christensenellaceae</taxon>
        <taxon>Candidatus Borkfalkia</taxon>
    </lineage>
</organism>
<dbReference type="Gene3D" id="2.60.120.10">
    <property type="entry name" value="Jelly Rolls"/>
    <property type="match status" value="1"/>
</dbReference>
<feature type="domain" description="HTH araC/xylS-type" evidence="4">
    <location>
        <begin position="221"/>
        <end position="318"/>
    </location>
</feature>
<dbReference type="InterPro" id="IPR014710">
    <property type="entry name" value="RmlC-like_jellyroll"/>
</dbReference>
<dbReference type="GO" id="GO:0003700">
    <property type="term" value="F:DNA-binding transcription factor activity"/>
    <property type="evidence" value="ECO:0007669"/>
    <property type="project" value="InterPro"/>
</dbReference>
<evidence type="ECO:0000256" key="3">
    <source>
        <dbReference type="ARBA" id="ARBA00023163"/>
    </source>
</evidence>
<dbReference type="InterPro" id="IPR003313">
    <property type="entry name" value="AraC-bd"/>
</dbReference>
<dbReference type="PRINTS" id="PR00032">
    <property type="entry name" value="HTHARAC"/>
</dbReference>
<name>A0A9D2II11_9FIRM</name>
<dbReference type="InterPro" id="IPR037923">
    <property type="entry name" value="HTH-like"/>
</dbReference>
<proteinExistence type="predicted"/>
<evidence type="ECO:0000313" key="6">
    <source>
        <dbReference type="Proteomes" id="UP000824025"/>
    </source>
</evidence>
<dbReference type="PANTHER" id="PTHR43280">
    <property type="entry name" value="ARAC-FAMILY TRANSCRIPTIONAL REGULATOR"/>
    <property type="match status" value="1"/>
</dbReference>
<dbReference type="EMBL" id="DXCF01000012">
    <property type="protein sequence ID" value="HIZ09296.1"/>
    <property type="molecule type" value="Genomic_DNA"/>
</dbReference>
<keyword evidence="3" id="KW-0804">Transcription</keyword>
<reference evidence="5" key="2">
    <citation type="submission" date="2021-04" db="EMBL/GenBank/DDBJ databases">
        <authorList>
            <person name="Gilroy R."/>
        </authorList>
    </citation>
    <scope>NUCLEOTIDE SEQUENCE</scope>
    <source>
        <strain evidence="5">CHK192-19661</strain>
    </source>
</reference>
<dbReference type="Proteomes" id="UP000824025">
    <property type="component" value="Unassembled WGS sequence"/>
</dbReference>
<protein>
    <submittedName>
        <fullName evidence="5">AraC family transcriptional regulator</fullName>
    </submittedName>
</protein>
<gene>
    <name evidence="5" type="ORF">H9726_02290</name>
</gene>
<dbReference type="InterPro" id="IPR009057">
    <property type="entry name" value="Homeodomain-like_sf"/>
</dbReference>
<reference evidence="5" key="1">
    <citation type="journal article" date="2021" name="PeerJ">
        <title>Extensive microbial diversity within the chicken gut microbiome revealed by metagenomics and culture.</title>
        <authorList>
            <person name="Gilroy R."/>
            <person name="Ravi A."/>
            <person name="Getino M."/>
            <person name="Pursley I."/>
            <person name="Horton D.L."/>
            <person name="Alikhan N.F."/>
            <person name="Baker D."/>
            <person name="Gharbi K."/>
            <person name="Hall N."/>
            <person name="Watson M."/>
            <person name="Adriaenssens E.M."/>
            <person name="Foster-Nyarko E."/>
            <person name="Jarju S."/>
            <person name="Secka A."/>
            <person name="Antonio M."/>
            <person name="Oren A."/>
            <person name="Chaudhuri R.R."/>
            <person name="La Ragione R."/>
            <person name="Hildebrand F."/>
            <person name="Pallen M.J."/>
        </authorList>
    </citation>
    <scope>NUCLEOTIDE SEQUENCE</scope>
    <source>
        <strain evidence="5">CHK192-19661</strain>
    </source>
</reference>
<dbReference type="InterPro" id="IPR018060">
    <property type="entry name" value="HTH_AraC"/>
</dbReference>
<evidence type="ECO:0000313" key="5">
    <source>
        <dbReference type="EMBL" id="HIZ09296.1"/>
    </source>
</evidence>
<dbReference type="InterPro" id="IPR020449">
    <property type="entry name" value="Tscrpt_reg_AraC-type_HTH"/>
</dbReference>
<dbReference type="PANTHER" id="PTHR43280:SF2">
    <property type="entry name" value="HTH-TYPE TRANSCRIPTIONAL REGULATOR EXSA"/>
    <property type="match status" value="1"/>
</dbReference>
<dbReference type="GO" id="GO:0043565">
    <property type="term" value="F:sequence-specific DNA binding"/>
    <property type="evidence" value="ECO:0007669"/>
    <property type="project" value="InterPro"/>
</dbReference>
<sequence length="322" mass="37024">MDKSIIERLTAITAEEERIREGNASISRADYAASEEFIISEQKMLGERKLIDLRLHTRFTDFPEHGHDYMEFMYVYAGSITHVVDGKQIPLGGGDILFLNRHIRHSVLRADIGDIGINFMVSDTFLKQILPRVENNPVMFGFLTENLCPTGEGEYLHFRTREVFPVRNLLDNLIYALAEEGAADDAVLTQLVSLLFTYLAKYSATLAEGYRAASPEIRLRQQISAYLEENYPRATLTDLAERTGYSLEYLSRRIRELFGSSFRGLLIDRRLAAAEQLLLSTDMNVEEVVRAVGYENQSHFHRMFRQRTGKTPRRFRLDKKKT</sequence>
<evidence type="ECO:0000259" key="4">
    <source>
        <dbReference type="PROSITE" id="PS01124"/>
    </source>
</evidence>